<gene>
    <name evidence="10" type="ORF">DXD03_18530</name>
    <name evidence="9" type="ORF">GA398_13630</name>
</gene>
<evidence type="ECO:0000256" key="3">
    <source>
        <dbReference type="ARBA" id="ARBA00022737"/>
    </source>
</evidence>
<evidence type="ECO:0000256" key="7">
    <source>
        <dbReference type="SAM" id="Phobius"/>
    </source>
</evidence>
<proteinExistence type="inferred from homology"/>
<dbReference type="Gene3D" id="1.25.40.10">
    <property type="entry name" value="Tetratricopeptide repeat domain"/>
    <property type="match status" value="2"/>
</dbReference>
<reference evidence="10 11" key="1">
    <citation type="submission" date="2018-08" db="EMBL/GenBank/DDBJ databases">
        <title>A genome reference for cultivated species of the human gut microbiota.</title>
        <authorList>
            <person name="Zou Y."/>
            <person name="Xue W."/>
            <person name="Luo G."/>
        </authorList>
    </citation>
    <scope>NUCLEOTIDE SEQUENCE [LARGE SCALE GENOMIC DNA]</scope>
    <source>
        <strain evidence="10 11">TF10-34</strain>
    </source>
</reference>
<dbReference type="InterPro" id="IPR019734">
    <property type="entry name" value="TPR_rpt"/>
</dbReference>
<evidence type="ECO:0000313" key="10">
    <source>
        <dbReference type="EMBL" id="RGK59006.1"/>
    </source>
</evidence>
<keyword evidence="7" id="KW-0472">Membrane</keyword>
<dbReference type="SUPFAM" id="SSF48452">
    <property type="entry name" value="TPR-like"/>
    <property type="match status" value="1"/>
</dbReference>
<dbReference type="InterPro" id="IPR011990">
    <property type="entry name" value="TPR-like_helical_dom_sf"/>
</dbReference>
<keyword evidence="7" id="KW-1133">Transmembrane helix</keyword>
<accession>A0A3E4N8V5</accession>
<dbReference type="EMBL" id="WDED01000019">
    <property type="protein sequence ID" value="KAB6146986.1"/>
    <property type="molecule type" value="Genomic_DNA"/>
</dbReference>
<dbReference type="PROSITE" id="PS51257">
    <property type="entry name" value="PROKAR_LIPOPROTEIN"/>
    <property type="match status" value="1"/>
</dbReference>
<dbReference type="AlphaFoldDB" id="A0A3E4N8V5"/>
<dbReference type="GO" id="GO:0006355">
    <property type="term" value="P:regulation of DNA-templated transcription"/>
    <property type="evidence" value="ECO:0007669"/>
    <property type="project" value="InterPro"/>
</dbReference>
<dbReference type="InterPro" id="IPR051476">
    <property type="entry name" value="Bac_ResReg_Asp_Phosphatase"/>
</dbReference>
<dbReference type="SUPFAM" id="SSF46894">
    <property type="entry name" value="C-terminal effector domain of the bipartite response regulators"/>
    <property type="match status" value="1"/>
</dbReference>
<reference evidence="9 12" key="2">
    <citation type="journal article" date="2019" name="Nat. Med.">
        <title>A library of human gut bacterial isolates paired with longitudinal multiomics data enables mechanistic microbiome research.</title>
        <authorList>
            <person name="Poyet M."/>
            <person name="Groussin M."/>
            <person name="Gibbons S.M."/>
            <person name="Avila-Pacheco J."/>
            <person name="Jiang X."/>
            <person name="Kearney S.M."/>
            <person name="Perrotta A.R."/>
            <person name="Berdy B."/>
            <person name="Zhao S."/>
            <person name="Lieberman T.D."/>
            <person name="Swanson P.K."/>
            <person name="Smith M."/>
            <person name="Roesemann S."/>
            <person name="Alexander J.E."/>
            <person name="Rich S.A."/>
            <person name="Livny J."/>
            <person name="Vlamakis H."/>
            <person name="Clish C."/>
            <person name="Bullock K."/>
            <person name="Deik A."/>
            <person name="Scott J."/>
            <person name="Pierce K.A."/>
            <person name="Xavier R.J."/>
            <person name="Alm E.J."/>
        </authorList>
    </citation>
    <scope>NUCLEOTIDE SEQUENCE [LARGE SCALE GENOMIC DNA]</scope>
    <source>
        <strain evidence="9 12">BIOML-A58</strain>
    </source>
</reference>
<dbReference type="PANTHER" id="PTHR46630:SF1">
    <property type="entry name" value="TETRATRICOPEPTIDE REPEAT PROTEIN 29"/>
    <property type="match status" value="1"/>
</dbReference>
<comment type="similarity">
    <text evidence="5">Belongs to the Rap family.</text>
</comment>
<dbReference type="Proteomes" id="UP000434604">
    <property type="component" value="Unassembled WGS sequence"/>
</dbReference>
<dbReference type="SMART" id="SM00421">
    <property type="entry name" value="HTH_LUXR"/>
    <property type="match status" value="1"/>
</dbReference>
<dbReference type="RefSeq" id="WP_117684600.1">
    <property type="nucleotide sequence ID" value="NZ_AP031409.1"/>
</dbReference>
<dbReference type="GO" id="GO:0005737">
    <property type="term" value="C:cytoplasm"/>
    <property type="evidence" value="ECO:0007669"/>
    <property type="project" value="UniProtKB-SubCell"/>
</dbReference>
<dbReference type="EMBL" id="QSQU01000032">
    <property type="protein sequence ID" value="RGK59006.1"/>
    <property type="molecule type" value="Genomic_DNA"/>
</dbReference>
<evidence type="ECO:0000256" key="6">
    <source>
        <dbReference type="SAM" id="Coils"/>
    </source>
</evidence>
<dbReference type="InterPro" id="IPR000792">
    <property type="entry name" value="Tscrpt_reg_LuxR_C"/>
</dbReference>
<evidence type="ECO:0000313" key="9">
    <source>
        <dbReference type="EMBL" id="KAB6146986.1"/>
    </source>
</evidence>
<keyword evidence="4" id="KW-0802">TPR repeat</keyword>
<dbReference type="PANTHER" id="PTHR46630">
    <property type="entry name" value="TETRATRICOPEPTIDE REPEAT PROTEIN 29"/>
    <property type="match status" value="1"/>
</dbReference>
<evidence type="ECO:0000256" key="4">
    <source>
        <dbReference type="ARBA" id="ARBA00022803"/>
    </source>
</evidence>
<keyword evidence="7" id="KW-0812">Transmembrane</keyword>
<keyword evidence="2" id="KW-0963">Cytoplasm</keyword>
<name>A0A3E4N8V5_9BACE</name>
<evidence type="ECO:0000256" key="5">
    <source>
        <dbReference type="ARBA" id="ARBA00038253"/>
    </source>
</evidence>
<dbReference type="GO" id="GO:0003677">
    <property type="term" value="F:DNA binding"/>
    <property type="evidence" value="ECO:0007669"/>
    <property type="project" value="InterPro"/>
</dbReference>
<feature type="domain" description="HTH luxR-type" evidence="8">
    <location>
        <begin position="524"/>
        <end position="581"/>
    </location>
</feature>
<keyword evidence="3" id="KW-0677">Repeat</keyword>
<feature type="transmembrane region" description="Helical" evidence="7">
    <location>
        <begin position="366"/>
        <end position="387"/>
    </location>
</feature>
<dbReference type="Proteomes" id="UP000261210">
    <property type="component" value="Unassembled WGS sequence"/>
</dbReference>
<evidence type="ECO:0000259" key="8">
    <source>
        <dbReference type="SMART" id="SM00421"/>
    </source>
</evidence>
<evidence type="ECO:0000256" key="1">
    <source>
        <dbReference type="ARBA" id="ARBA00004496"/>
    </source>
</evidence>
<protein>
    <recommendedName>
        <fullName evidence="8">HTH luxR-type domain-containing protein</fullName>
    </recommendedName>
</protein>
<comment type="caution">
    <text evidence="10">The sequence shown here is derived from an EMBL/GenBank/DDBJ whole genome shotgun (WGS) entry which is preliminary data.</text>
</comment>
<keyword evidence="6" id="KW-0175">Coiled coil</keyword>
<organism evidence="10 11">
    <name type="scientific">Bacteroides xylanisolvens</name>
    <dbReference type="NCBI Taxonomy" id="371601"/>
    <lineage>
        <taxon>Bacteria</taxon>
        <taxon>Pseudomonadati</taxon>
        <taxon>Bacteroidota</taxon>
        <taxon>Bacteroidia</taxon>
        <taxon>Bacteroidales</taxon>
        <taxon>Bacteroidaceae</taxon>
        <taxon>Bacteroides</taxon>
    </lineage>
</organism>
<feature type="coiled-coil region" evidence="6">
    <location>
        <begin position="389"/>
        <end position="440"/>
    </location>
</feature>
<dbReference type="Pfam" id="PF13181">
    <property type="entry name" value="TPR_8"/>
    <property type="match status" value="1"/>
</dbReference>
<evidence type="ECO:0000313" key="11">
    <source>
        <dbReference type="Proteomes" id="UP000261210"/>
    </source>
</evidence>
<dbReference type="InterPro" id="IPR016032">
    <property type="entry name" value="Sig_transdc_resp-reg_C-effctor"/>
</dbReference>
<evidence type="ECO:0000313" key="12">
    <source>
        <dbReference type="Proteomes" id="UP000434604"/>
    </source>
</evidence>
<evidence type="ECO:0000256" key="2">
    <source>
        <dbReference type="ARBA" id="ARBA00022490"/>
    </source>
</evidence>
<comment type="subcellular location">
    <subcellularLocation>
        <location evidence="1">Cytoplasm</location>
    </subcellularLocation>
</comment>
<sequence>MKTTTVSVYAAFFFILVLSVSCRRDSEAPDVAFQKIEMCMESLPDTALYLLKSVPHPEKLRGKSQADYALLLTQAMDQNYVKFTSDSLIALALNYYTVERGDTAMCAKAQYYYGRVLRELGKDEEALSFLSSAKEMFGKIQCCKMFAMATDEIGMVNRKKKLYQESLKNFQESYAIYEELKDSVGIVRAGQNIGRAYLFQNNWDSCYFYYNNALELARKKQYPSEVSILHELGILYRSMGELKKSERYFLAAYEKETDEERKYVECMSLGYLYIQMGDVENARKYFKMSINSSKEYTRIDAYNNLYFLEKDIDNFEEAITYHEKADSIVSVLDEVDSLELITELQKQYENEKLRSDNLQMKMHRTVFLFCGTIVFLIVAFYMCYYYYKSKNHKKKIAEIESQIRDNEEEIKRYQQEMEEIQELKDQVLEENRILEENRMKVGELNGKIVLLSMQNKTLSGLLKELGGELTVGPSSEQYISAFRLLLAIKEGTLRGKLSDGERYKLFSLFDLLYADYVTRLLDKAPLLTKRDLEICCFLKFGLTNEELARIFQTSSDSVTKAKGRLKGRLGISSQEDLNAFLRDF</sequence>
<dbReference type="SMART" id="SM00028">
    <property type="entry name" value="TPR"/>
    <property type="match status" value="6"/>
</dbReference>